<gene>
    <name evidence="6" type="ORF">EVA_03978</name>
</gene>
<protein>
    <recommendedName>
        <fullName evidence="2">beta-galactosidase</fullName>
        <ecNumber evidence="2">3.2.1.23</ecNumber>
    </recommendedName>
</protein>
<evidence type="ECO:0000259" key="5">
    <source>
        <dbReference type="SMART" id="SM01038"/>
    </source>
</evidence>
<dbReference type="InterPro" id="IPR050347">
    <property type="entry name" value="Bact_Beta-galactosidase"/>
</dbReference>
<keyword evidence="3" id="KW-0378">Hydrolase</keyword>
<accession>J9GJM4</accession>
<dbReference type="AlphaFoldDB" id="J9GJM4"/>
<dbReference type="EMBL" id="AMCI01000762">
    <property type="protein sequence ID" value="EJX07907.1"/>
    <property type="molecule type" value="Genomic_DNA"/>
</dbReference>
<dbReference type="GO" id="GO:0004565">
    <property type="term" value="F:beta-galactosidase activity"/>
    <property type="evidence" value="ECO:0007669"/>
    <property type="project" value="UniProtKB-EC"/>
</dbReference>
<dbReference type="SUPFAM" id="SSF49303">
    <property type="entry name" value="beta-Galactosidase/glucuronidase domain"/>
    <property type="match status" value="2"/>
</dbReference>
<dbReference type="InterPro" id="IPR006102">
    <property type="entry name" value="Ig-like_GH2"/>
</dbReference>
<feature type="domain" description="Beta galactosidase small chain/" evidence="5">
    <location>
        <begin position="377"/>
        <end position="651"/>
    </location>
</feature>
<dbReference type="InterPro" id="IPR011013">
    <property type="entry name" value="Gal_mutarotase_sf_dom"/>
</dbReference>
<dbReference type="SUPFAM" id="SSF51445">
    <property type="entry name" value="(Trans)glycosidases"/>
    <property type="match status" value="1"/>
</dbReference>
<dbReference type="Pfam" id="PF16353">
    <property type="entry name" value="LacZ_4"/>
    <property type="match status" value="1"/>
</dbReference>
<evidence type="ECO:0000256" key="1">
    <source>
        <dbReference type="ARBA" id="ARBA00001412"/>
    </source>
</evidence>
<dbReference type="Pfam" id="PF00703">
    <property type="entry name" value="Glyco_hydro_2"/>
    <property type="match status" value="1"/>
</dbReference>
<dbReference type="InterPro" id="IPR036156">
    <property type="entry name" value="Beta-gal/glucu_dom_sf"/>
</dbReference>
<keyword evidence="4" id="KW-0326">Glycosidase</keyword>
<dbReference type="InterPro" id="IPR004199">
    <property type="entry name" value="B-gal_small/dom_5"/>
</dbReference>
<dbReference type="InterPro" id="IPR006103">
    <property type="entry name" value="Glyco_hydro_2_cat"/>
</dbReference>
<sequence>MKRTLFLLSCLWMAVVGLWAQVHIADVKVESSLDNRLSNGFLQVQVTMKPEESRRGAAVIVYQLMSPQGERMAHGELYVGRKQLSASFPKVVVASPCLWNAEKPVLYDLKVEVKNRRGVRLDEASRKVAFYQFRMDGEHVLVNGVPVRIKGVNFDWRNGYAPAGLTASLLEKEVTRWKEHHVNAVRVSEAPKGVGFAELCLEHGIYVLDESTGIDSTHPAVQQGCLWVWPNQDLPVKLEEMKKLYQDIRFVDFNREEGTVKVQNDFAFTSLDEFDFYYLVRDHGKEVYRGNLKHVKAAPGESVVSGPIKGYSLQRNITGDVRIEFYATNRSAGTALADGNLVAREQTYIHTFFRPEKQSVRAETSLDEVVESADKVSVFGKDMALVFSRRTGQLVSYRLRGQELIYQEQGFRPFFWRAPTDNDLAAQFPRVLGVWKEASEQELVASSFACIRHAEGALVVLKATYDFPQTEAKWEITYKVYADGVVKVDNHFVAMGKQAAMIPRVGLRCKLTPALTTVRYFGRGPRANYRDCRTAQFLGEYESPIHEMREFTSRPQENNHRTDIYWCALKGRLPGGLLLVADRTFEMNIGYDQLEDLEKGRESNSLSPVDFFVDYRMMGVGADNRKALPVQEPYLIRPGKENAVSYGFALVPFKKNEDFKPLILKYNE</sequence>
<dbReference type="Gene3D" id="3.20.20.80">
    <property type="entry name" value="Glycosidases"/>
    <property type="match status" value="1"/>
</dbReference>
<dbReference type="SMART" id="SM01038">
    <property type="entry name" value="Bgal_small_N"/>
    <property type="match status" value="1"/>
</dbReference>
<dbReference type="PANTHER" id="PTHR46323:SF2">
    <property type="entry name" value="BETA-GALACTOSIDASE"/>
    <property type="match status" value="1"/>
</dbReference>
<dbReference type="PANTHER" id="PTHR46323">
    <property type="entry name" value="BETA-GALACTOSIDASE"/>
    <property type="match status" value="1"/>
</dbReference>
<dbReference type="InterPro" id="IPR017853">
    <property type="entry name" value="GH"/>
</dbReference>
<dbReference type="Gene3D" id="2.60.40.10">
    <property type="entry name" value="Immunoglobulins"/>
    <property type="match status" value="2"/>
</dbReference>
<dbReference type="GO" id="GO:0005990">
    <property type="term" value="P:lactose catabolic process"/>
    <property type="evidence" value="ECO:0007669"/>
    <property type="project" value="TreeGrafter"/>
</dbReference>
<evidence type="ECO:0000256" key="2">
    <source>
        <dbReference type="ARBA" id="ARBA00012756"/>
    </source>
</evidence>
<name>J9GJM4_9ZZZZ</name>
<dbReference type="EC" id="3.2.1.23" evidence="2"/>
<organism evidence="6">
    <name type="scientific">gut metagenome</name>
    <dbReference type="NCBI Taxonomy" id="749906"/>
    <lineage>
        <taxon>unclassified sequences</taxon>
        <taxon>metagenomes</taxon>
        <taxon>organismal metagenomes</taxon>
    </lineage>
</organism>
<dbReference type="GO" id="GO:0030246">
    <property type="term" value="F:carbohydrate binding"/>
    <property type="evidence" value="ECO:0007669"/>
    <property type="project" value="InterPro"/>
</dbReference>
<evidence type="ECO:0000256" key="3">
    <source>
        <dbReference type="ARBA" id="ARBA00022801"/>
    </source>
</evidence>
<dbReference type="InterPro" id="IPR014718">
    <property type="entry name" value="GH-type_carb-bd"/>
</dbReference>
<evidence type="ECO:0000256" key="4">
    <source>
        <dbReference type="ARBA" id="ARBA00023295"/>
    </source>
</evidence>
<dbReference type="InterPro" id="IPR032312">
    <property type="entry name" value="LacZ_4"/>
</dbReference>
<proteinExistence type="predicted"/>
<dbReference type="Pfam" id="PF02929">
    <property type="entry name" value="Bgal_small_N"/>
    <property type="match status" value="1"/>
</dbReference>
<comment type="caution">
    <text evidence="6">The sequence shown here is derived from an EMBL/GenBank/DDBJ whole genome shotgun (WGS) entry which is preliminary data.</text>
</comment>
<dbReference type="Pfam" id="PF02836">
    <property type="entry name" value="Glyco_hydro_2_C"/>
    <property type="match status" value="1"/>
</dbReference>
<evidence type="ECO:0000313" key="6">
    <source>
        <dbReference type="EMBL" id="EJX07907.1"/>
    </source>
</evidence>
<comment type="catalytic activity">
    <reaction evidence="1">
        <text>Hydrolysis of terminal non-reducing beta-D-galactose residues in beta-D-galactosides.</text>
        <dbReference type="EC" id="3.2.1.23"/>
    </reaction>
</comment>
<dbReference type="InterPro" id="IPR013783">
    <property type="entry name" value="Ig-like_fold"/>
</dbReference>
<dbReference type="GO" id="GO:0009341">
    <property type="term" value="C:beta-galactosidase complex"/>
    <property type="evidence" value="ECO:0007669"/>
    <property type="project" value="InterPro"/>
</dbReference>
<reference evidence="6" key="1">
    <citation type="journal article" date="2012" name="PLoS ONE">
        <title>Gene sets for utilization of primary and secondary nutrition supplies in the distal gut of endangered iberian lynx.</title>
        <authorList>
            <person name="Alcaide M."/>
            <person name="Messina E."/>
            <person name="Richter M."/>
            <person name="Bargiela R."/>
            <person name="Peplies J."/>
            <person name="Huws S.A."/>
            <person name="Newbold C.J."/>
            <person name="Golyshin P.N."/>
            <person name="Simon M.A."/>
            <person name="Lopez G."/>
            <person name="Yakimov M.M."/>
            <person name="Ferrer M."/>
        </authorList>
    </citation>
    <scope>NUCLEOTIDE SEQUENCE</scope>
</reference>
<dbReference type="SUPFAM" id="SSF74650">
    <property type="entry name" value="Galactose mutarotase-like"/>
    <property type="match status" value="1"/>
</dbReference>
<dbReference type="Gene3D" id="2.70.98.10">
    <property type="match status" value="1"/>
</dbReference>